<dbReference type="EMBL" id="UGKR01000003">
    <property type="protein sequence ID" value="STS89812.1"/>
    <property type="molecule type" value="Genomic_DNA"/>
</dbReference>
<comment type="caution">
    <text evidence="2">The sequence shown here is derived from an EMBL/GenBank/DDBJ whole genome shotgun (WGS) entry which is preliminary data.</text>
</comment>
<dbReference type="RefSeq" id="WP_016160651.1">
    <property type="nucleotide sequence ID" value="NC_011283.1"/>
</dbReference>
<accession>A0A7H4MHL2</accession>
<dbReference type="Proteomes" id="UP000258928">
    <property type="component" value="Unassembled WGS sequence"/>
</dbReference>
<evidence type="ECO:0000313" key="4">
    <source>
        <dbReference type="Proteomes" id="UP000254545"/>
    </source>
</evidence>
<gene>
    <name evidence="2" type="ORF">NCTC9177_03700</name>
    <name evidence="1" type="ORF">NUKP37_50690</name>
    <name evidence="3" type="ORF">SAMEA3729809_05671</name>
</gene>
<dbReference type="Proteomes" id="UP000254545">
    <property type="component" value="Unassembled WGS sequence"/>
</dbReference>
<name>A0A7H4MHL2_KLEVA</name>
<dbReference type="Proteomes" id="UP001060507">
    <property type="component" value="Unassembled WGS sequence"/>
</dbReference>
<evidence type="ECO:0000313" key="1">
    <source>
        <dbReference type="EMBL" id="GKK03816.1"/>
    </source>
</evidence>
<evidence type="ECO:0000313" key="2">
    <source>
        <dbReference type="EMBL" id="STS89812.1"/>
    </source>
</evidence>
<reference evidence="1" key="3">
    <citation type="journal article" date="2022" name="J. Appl. Microbiol.">
        <title>PCR-based ORF typing of Klebsiella pneumoniae for rapid identification of global clones and transmission events.</title>
        <authorList>
            <person name="Nonogaki R."/>
            <person name="Iijima A."/>
            <person name="Kawamura K."/>
            <person name="Kayama S."/>
            <person name="Sugai M."/>
            <person name="Yagi T."/>
            <person name="Arakawa Y."/>
            <person name="Doi Y."/>
            <person name="Suzuki M."/>
        </authorList>
    </citation>
    <scope>NUCLEOTIDE SEQUENCE</scope>
    <source>
        <strain evidence="1">NUKP-37</strain>
    </source>
</reference>
<evidence type="ECO:0000313" key="5">
    <source>
        <dbReference type="Proteomes" id="UP000258928"/>
    </source>
</evidence>
<protein>
    <recommendedName>
        <fullName evidence="6">Mobilization protein</fullName>
    </recommendedName>
</protein>
<dbReference type="GeneID" id="93253435"/>
<reference evidence="3 5" key="2">
    <citation type="submission" date="2018-08" db="EMBL/GenBank/DDBJ databases">
        <authorList>
            <consortium name="Pathogen Informatics"/>
        </authorList>
    </citation>
    <scope>NUCLEOTIDE SEQUENCE [LARGE SCALE GENOMIC DNA]</scope>
    <source>
        <strain evidence="3 5">EuSCAPE_TR218</strain>
    </source>
</reference>
<evidence type="ECO:0008006" key="6">
    <source>
        <dbReference type="Google" id="ProtNLM"/>
    </source>
</evidence>
<dbReference type="EMBL" id="UKAS01000058">
    <property type="protein sequence ID" value="SXF99823.1"/>
    <property type="molecule type" value="Genomic_DNA"/>
</dbReference>
<proteinExistence type="predicted"/>
<reference evidence="2 4" key="1">
    <citation type="submission" date="2018-06" db="EMBL/GenBank/DDBJ databases">
        <authorList>
            <consortium name="Pathogen Informatics"/>
            <person name="Doyle S."/>
        </authorList>
    </citation>
    <scope>NUCLEOTIDE SEQUENCE [LARGE SCALE GENOMIC DNA]</scope>
    <source>
        <strain evidence="2 4">NCTC9177</strain>
    </source>
</reference>
<organism evidence="2 4">
    <name type="scientific">Klebsiella variicola</name>
    <dbReference type="NCBI Taxonomy" id="244366"/>
    <lineage>
        <taxon>Bacteria</taxon>
        <taxon>Pseudomonadati</taxon>
        <taxon>Pseudomonadota</taxon>
        <taxon>Gammaproteobacteria</taxon>
        <taxon>Enterobacterales</taxon>
        <taxon>Enterobacteriaceae</taxon>
        <taxon>Klebsiella/Raoultella group</taxon>
        <taxon>Klebsiella</taxon>
        <taxon>Klebsiella pneumoniae complex</taxon>
    </lineage>
</organism>
<evidence type="ECO:0000313" key="3">
    <source>
        <dbReference type="EMBL" id="SXF99823.1"/>
    </source>
</evidence>
<sequence length="66" mass="7570">MIKKHIRLEMESNAQTIDELNKEIGQLKCVVGFLMTQLTPDSRQAVIDNLKEFGLNDSAKEFTQFL</sequence>
<dbReference type="AlphaFoldDB" id="A0A7H4MHL2"/>
<dbReference type="EMBL" id="BQTA01000028">
    <property type="protein sequence ID" value="GKK03816.1"/>
    <property type="molecule type" value="Genomic_DNA"/>
</dbReference>